<gene>
    <name evidence="2" type="ORF">WG616_01460</name>
</gene>
<evidence type="ECO:0000313" key="2">
    <source>
        <dbReference type="EMBL" id="WXL28670.1"/>
    </source>
</evidence>
<keyword evidence="3" id="KW-1185">Reference proteome</keyword>
<feature type="chain" id="PRO_5047314731" description="Lipoprotein" evidence="1">
    <location>
        <begin position="29"/>
        <end position="426"/>
    </location>
</feature>
<dbReference type="Proteomes" id="UP001460679">
    <property type="component" value="Chromosome"/>
</dbReference>
<evidence type="ECO:0000256" key="1">
    <source>
        <dbReference type="SAM" id="SignalP"/>
    </source>
</evidence>
<protein>
    <recommendedName>
        <fullName evidence="4">Lipoprotein</fullName>
    </recommendedName>
</protein>
<name>A0ABZ2RSP3_9BACT</name>
<dbReference type="EMBL" id="CP148066">
    <property type="protein sequence ID" value="WXL28670.1"/>
    <property type="molecule type" value="Genomic_DNA"/>
</dbReference>
<evidence type="ECO:0000313" key="3">
    <source>
        <dbReference type="Proteomes" id="UP001460679"/>
    </source>
</evidence>
<sequence>MKKSNKKFSFLLSALLIGAISFSFPAIAASCDKNNKNSNSTNQPEQPTNEKDKVTKWIEDTNNLVQNSKIINTKQKEYLNKQLESVSKIVERQWKEHPEKFVSEQIIKQLNESVANFINLILFENFETLGIFRYFGLYINQQEMKSFIASNDDLSQSFQKAIMDYEKIIKNPVDILKSSSQDIYKLLKNISDFDIEFINNLSLKNFKYGSKEEQNKNVFFFNNQVIDIFDDYLKNENGKWILSFETDHGLFKKEFEINQTVVAQNISTYNFFNFIGENSQAKIVENDYVVSDAFSDSLIFNTNELIDDDFQDENEKSSEIGISSIFKNVDFSTHSVIYLAHQIPNLIINQNTQEILLVFSNHYNFENNDFKTQDAFFVSYVNVEKLPNISPNVLINIPQNQGIYLVVDKEQAKHFVEYQKSLLQKN</sequence>
<organism evidence="2 3">
    <name type="scientific">[Mycoplasma] gypis</name>
    <dbReference type="NCBI Taxonomy" id="92404"/>
    <lineage>
        <taxon>Bacteria</taxon>
        <taxon>Bacillati</taxon>
        <taxon>Mycoplasmatota</taxon>
        <taxon>Mycoplasmoidales</taxon>
        <taxon>Metamycoplasmataceae</taxon>
        <taxon>Metamycoplasma</taxon>
    </lineage>
</organism>
<dbReference type="RefSeq" id="WP_205498615.1">
    <property type="nucleotide sequence ID" value="NZ_CP148066.1"/>
</dbReference>
<proteinExistence type="predicted"/>
<keyword evidence="1" id="KW-0732">Signal</keyword>
<feature type="signal peptide" evidence="1">
    <location>
        <begin position="1"/>
        <end position="28"/>
    </location>
</feature>
<dbReference type="PROSITE" id="PS51257">
    <property type="entry name" value="PROKAR_LIPOPROTEIN"/>
    <property type="match status" value="1"/>
</dbReference>
<accession>A0ABZ2RSP3</accession>
<reference evidence="2" key="1">
    <citation type="submission" date="2024-03" db="EMBL/GenBank/DDBJ databases">
        <title>Complete genome sequence of Mycoplasma gypis type strain B1/T1.</title>
        <authorList>
            <person name="Spergser J."/>
        </authorList>
    </citation>
    <scope>NUCLEOTIDE SEQUENCE [LARGE SCALE GENOMIC DNA]</scope>
    <source>
        <strain evidence="2">B1/T1</strain>
    </source>
</reference>
<evidence type="ECO:0008006" key="4">
    <source>
        <dbReference type="Google" id="ProtNLM"/>
    </source>
</evidence>